<proteinExistence type="predicted"/>
<sequence>MAIQRHNPAYRLTQNINEKALCHAGLHDMSAGSCGRRLFLFDRETVNLKKYLENPHRILIFKDYNSIQ</sequence>
<evidence type="ECO:0000313" key="2">
    <source>
        <dbReference type="Proteomes" id="UP001055091"/>
    </source>
</evidence>
<accession>A0AA37JLG1</accession>
<name>A0AA37JLG1_9FIRM</name>
<dbReference type="Proteomes" id="UP001055091">
    <property type="component" value="Unassembled WGS sequence"/>
</dbReference>
<comment type="caution">
    <text evidence="1">The sequence shown here is derived from an EMBL/GenBank/DDBJ whole genome shotgun (WGS) entry which is preliminary data.</text>
</comment>
<dbReference type="AlphaFoldDB" id="A0AA37JLG1"/>
<evidence type="ECO:0000313" key="1">
    <source>
        <dbReference type="EMBL" id="GKH03379.1"/>
    </source>
</evidence>
<reference evidence="1" key="1">
    <citation type="submission" date="2022-01" db="EMBL/GenBank/DDBJ databases">
        <title>Novel bile acid biosynthetic pathways are enriched in the microbiome of centenarians.</title>
        <authorList>
            <person name="Sato Y."/>
            <person name="Atarashi K."/>
            <person name="Plichta R.D."/>
            <person name="Arai Y."/>
            <person name="Sasajima S."/>
            <person name="Kearney M.S."/>
            <person name="Suda W."/>
            <person name="Takeshita K."/>
            <person name="Sasaki T."/>
            <person name="Okamoto S."/>
            <person name="Skelly N.A."/>
            <person name="Okamura Y."/>
            <person name="Vlamakis H."/>
            <person name="Li Y."/>
            <person name="Tanoue T."/>
            <person name="Takei H."/>
            <person name="Nittono H."/>
            <person name="Narushima S."/>
            <person name="Irie J."/>
            <person name="Itoh H."/>
            <person name="Moriya K."/>
            <person name="Sugiura Y."/>
            <person name="Suematsu M."/>
            <person name="Moritoki N."/>
            <person name="Shibata S."/>
            <person name="Littman R.D."/>
            <person name="Fischbach A.M."/>
            <person name="Uwamino Y."/>
            <person name="Inoue T."/>
            <person name="Honda A."/>
            <person name="Hattori M."/>
            <person name="Murai T."/>
            <person name="Xavier J.R."/>
            <person name="Hirose N."/>
            <person name="Honda K."/>
        </authorList>
    </citation>
    <scope>NUCLEOTIDE SEQUENCE</scope>
    <source>
        <strain evidence="1">CE91-St55</strain>
    </source>
</reference>
<protein>
    <submittedName>
        <fullName evidence="1">Uncharacterized protein</fullName>
    </submittedName>
</protein>
<dbReference type="EMBL" id="BQNJ01000002">
    <property type="protein sequence ID" value="GKH03379.1"/>
    <property type="molecule type" value="Genomic_DNA"/>
</dbReference>
<organism evidence="1 2">
    <name type="scientific">Hungatella hathewayi</name>
    <dbReference type="NCBI Taxonomy" id="154046"/>
    <lineage>
        <taxon>Bacteria</taxon>
        <taxon>Bacillati</taxon>
        <taxon>Bacillota</taxon>
        <taxon>Clostridia</taxon>
        <taxon>Lachnospirales</taxon>
        <taxon>Lachnospiraceae</taxon>
        <taxon>Hungatella</taxon>
    </lineage>
</organism>
<gene>
    <name evidence="1" type="ORF">CE91St55_53600</name>
</gene>